<proteinExistence type="predicted"/>
<keyword evidence="2" id="KW-1185">Reference proteome</keyword>
<organism evidence="1 2">
    <name type="scientific">Geodermatophilus ruber</name>
    <dbReference type="NCBI Taxonomy" id="504800"/>
    <lineage>
        <taxon>Bacteria</taxon>
        <taxon>Bacillati</taxon>
        <taxon>Actinomycetota</taxon>
        <taxon>Actinomycetes</taxon>
        <taxon>Geodermatophilales</taxon>
        <taxon>Geodermatophilaceae</taxon>
        <taxon>Geodermatophilus</taxon>
    </lineage>
</organism>
<evidence type="ECO:0000313" key="2">
    <source>
        <dbReference type="Proteomes" id="UP000199152"/>
    </source>
</evidence>
<dbReference type="EMBL" id="FOSW01000021">
    <property type="protein sequence ID" value="SFL88550.1"/>
    <property type="molecule type" value="Genomic_DNA"/>
</dbReference>
<reference evidence="2" key="1">
    <citation type="submission" date="2016-10" db="EMBL/GenBank/DDBJ databases">
        <authorList>
            <person name="Varghese N."/>
            <person name="Submissions S."/>
        </authorList>
    </citation>
    <scope>NUCLEOTIDE SEQUENCE [LARGE SCALE GENOMIC DNA]</scope>
    <source>
        <strain evidence="2">DSM 45317</strain>
    </source>
</reference>
<dbReference type="STRING" id="504800.SAMN04488085_12117"/>
<name>A0A1I4LC86_9ACTN</name>
<dbReference type="Proteomes" id="UP000199152">
    <property type="component" value="Unassembled WGS sequence"/>
</dbReference>
<sequence>MLRLVHRAGGDMATAAVWSCGDTRGGRHGIGAVPVRFFAGIPFPGAVRTQDARVLALREEAGCHLHSLFPASRSRTSLPQNGVGVPS</sequence>
<evidence type="ECO:0000313" key="1">
    <source>
        <dbReference type="EMBL" id="SFL88550.1"/>
    </source>
</evidence>
<protein>
    <submittedName>
        <fullName evidence="1">Uncharacterized protein</fullName>
    </submittedName>
</protein>
<dbReference type="AlphaFoldDB" id="A0A1I4LC86"/>
<dbReference type="InParanoid" id="A0A1I4LC86"/>
<accession>A0A1I4LC86</accession>
<gene>
    <name evidence="1" type="ORF">SAMN04488085_12117</name>
</gene>